<dbReference type="EC" id="4.3.1.17" evidence="5"/>
<dbReference type="InterPro" id="IPR050147">
    <property type="entry name" value="Ser/Thr_Dehydratase"/>
</dbReference>
<dbReference type="GO" id="GO:0006567">
    <property type="term" value="P:L-threonine catabolic process"/>
    <property type="evidence" value="ECO:0007669"/>
    <property type="project" value="TreeGrafter"/>
</dbReference>
<dbReference type="InterPro" id="IPR001926">
    <property type="entry name" value="TrpB-like_PALP"/>
</dbReference>
<organism evidence="12 13">
    <name type="scientific">Extremus antarcticus</name>
    <dbReference type="NCBI Taxonomy" id="702011"/>
    <lineage>
        <taxon>Eukaryota</taxon>
        <taxon>Fungi</taxon>
        <taxon>Dikarya</taxon>
        <taxon>Ascomycota</taxon>
        <taxon>Pezizomycotina</taxon>
        <taxon>Dothideomycetes</taxon>
        <taxon>Dothideomycetidae</taxon>
        <taxon>Mycosphaerellales</taxon>
        <taxon>Extremaceae</taxon>
        <taxon>Extremus</taxon>
    </lineage>
</organism>
<evidence type="ECO:0000256" key="6">
    <source>
        <dbReference type="ARBA" id="ARBA00022432"/>
    </source>
</evidence>
<evidence type="ECO:0000256" key="2">
    <source>
        <dbReference type="ARBA" id="ARBA00004496"/>
    </source>
</evidence>
<dbReference type="AlphaFoldDB" id="A0AAJ0DFJ3"/>
<dbReference type="Pfam" id="PF00291">
    <property type="entry name" value="PALP"/>
    <property type="match status" value="1"/>
</dbReference>
<protein>
    <recommendedName>
        <fullName evidence="5">L-serine ammonia-lyase</fullName>
        <ecNumber evidence="5">4.3.1.17</ecNumber>
    </recommendedName>
</protein>
<comment type="subcellular location">
    <subcellularLocation>
        <location evidence="2">Cytoplasm</location>
    </subcellularLocation>
</comment>
<dbReference type="InterPro" id="IPR036052">
    <property type="entry name" value="TrpB-like_PALP_sf"/>
</dbReference>
<sequence>MAIKEKKPWNRTPLIESSVLSESAGWYGCTISPPPPPSPCCLITTAHETRLLNRRSRVFLKLETLQPGGSFKSRGIANFCLRALNRSQHPSKLHFYSSSGGNAGIAAVHAAIFLGRPCTVVVPMSTSDVMVAKIKAAGAQEVVQFGCGLKEAGEYLREVVMKKAEERGEEGVHVMPYDHQDIWDGNATMIEEIREQMIEIGEDAPNVVACSVGGGGMINGILQAIEGIEAEGSSGWDRTEVVALETLGADSLAQSLQQGEHITLPGITSQATTLGAVRVSERTYELASKHQASGRVKSAVFTDAEAAMGSWRLADDERIMVELACGVTAALCYGGRLKRALGRPVKPDDKVVLIICGGHGVTLGMIDKWKREFGDVDADMKATEHPEAVTSEVTAHMDSKVDVQVDVVETELTPPPTPPDTGIFTQMTHDHLENVARAMCRPIIC</sequence>
<evidence type="ECO:0000256" key="5">
    <source>
        <dbReference type="ARBA" id="ARBA00012093"/>
    </source>
</evidence>
<evidence type="ECO:0000256" key="9">
    <source>
        <dbReference type="ARBA" id="ARBA00023239"/>
    </source>
</evidence>
<comment type="pathway">
    <text evidence="3">Carbohydrate biosynthesis; gluconeogenesis.</text>
</comment>
<keyword evidence="7" id="KW-0963">Cytoplasm</keyword>
<evidence type="ECO:0000259" key="11">
    <source>
        <dbReference type="Pfam" id="PF00291"/>
    </source>
</evidence>
<accession>A0AAJ0DFJ3</accession>
<dbReference type="EMBL" id="JAWDJX010000017">
    <property type="protein sequence ID" value="KAK3053092.1"/>
    <property type="molecule type" value="Genomic_DNA"/>
</dbReference>
<comment type="similarity">
    <text evidence="4">Belongs to the serine/threonine dehydratase family.</text>
</comment>
<dbReference type="Gene3D" id="3.40.50.1100">
    <property type="match status" value="2"/>
</dbReference>
<keyword evidence="8" id="KW-0663">Pyridoxal phosphate</keyword>
<dbReference type="PROSITE" id="PS00165">
    <property type="entry name" value="DEHYDRATASE_SER_THR"/>
    <property type="match status" value="1"/>
</dbReference>
<dbReference type="GO" id="GO:0004794">
    <property type="term" value="F:threonine deaminase activity"/>
    <property type="evidence" value="ECO:0007669"/>
    <property type="project" value="TreeGrafter"/>
</dbReference>
<keyword evidence="6" id="KW-0312">Gluconeogenesis</keyword>
<dbReference type="Proteomes" id="UP001271007">
    <property type="component" value="Unassembled WGS sequence"/>
</dbReference>
<dbReference type="GO" id="GO:0005737">
    <property type="term" value="C:cytoplasm"/>
    <property type="evidence" value="ECO:0007669"/>
    <property type="project" value="UniProtKB-SubCell"/>
</dbReference>
<evidence type="ECO:0000256" key="8">
    <source>
        <dbReference type="ARBA" id="ARBA00022898"/>
    </source>
</evidence>
<evidence type="ECO:0000256" key="7">
    <source>
        <dbReference type="ARBA" id="ARBA00022490"/>
    </source>
</evidence>
<proteinExistence type="inferred from homology"/>
<comment type="catalytic activity">
    <reaction evidence="10">
        <text>L-serine = pyruvate + NH4(+)</text>
        <dbReference type="Rhea" id="RHEA:19169"/>
        <dbReference type="ChEBI" id="CHEBI:15361"/>
        <dbReference type="ChEBI" id="CHEBI:28938"/>
        <dbReference type="ChEBI" id="CHEBI:33384"/>
        <dbReference type="EC" id="4.3.1.17"/>
    </reaction>
</comment>
<evidence type="ECO:0000313" key="13">
    <source>
        <dbReference type="Proteomes" id="UP001271007"/>
    </source>
</evidence>
<dbReference type="PANTHER" id="PTHR48078:SF2">
    <property type="entry name" value="CATABOLIC L-SERINE_THREONINE DEHYDRATASE"/>
    <property type="match status" value="1"/>
</dbReference>
<evidence type="ECO:0000256" key="3">
    <source>
        <dbReference type="ARBA" id="ARBA00004742"/>
    </source>
</evidence>
<keyword evidence="9 12" id="KW-0456">Lyase</keyword>
<evidence type="ECO:0000256" key="1">
    <source>
        <dbReference type="ARBA" id="ARBA00001933"/>
    </source>
</evidence>
<dbReference type="GO" id="GO:0006565">
    <property type="term" value="P:L-serine catabolic process"/>
    <property type="evidence" value="ECO:0007669"/>
    <property type="project" value="TreeGrafter"/>
</dbReference>
<dbReference type="GO" id="GO:0030170">
    <property type="term" value="F:pyridoxal phosphate binding"/>
    <property type="evidence" value="ECO:0007669"/>
    <property type="project" value="InterPro"/>
</dbReference>
<dbReference type="SUPFAM" id="SSF53686">
    <property type="entry name" value="Tryptophan synthase beta subunit-like PLP-dependent enzymes"/>
    <property type="match status" value="1"/>
</dbReference>
<feature type="domain" description="Tryptophan synthase beta chain-like PALP" evidence="11">
    <location>
        <begin position="53"/>
        <end position="357"/>
    </location>
</feature>
<dbReference type="PANTHER" id="PTHR48078">
    <property type="entry name" value="THREONINE DEHYDRATASE, MITOCHONDRIAL-RELATED"/>
    <property type="match status" value="1"/>
</dbReference>
<comment type="cofactor">
    <cofactor evidence="1">
        <name>pyridoxal 5'-phosphate</name>
        <dbReference type="ChEBI" id="CHEBI:597326"/>
    </cofactor>
</comment>
<evidence type="ECO:0000313" key="12">
    <source>
        <dbReference type="EMBL" id="KAK3053092.1"/>
    </source>
</evidence>
<evidence type="ECO:0000256" key="10">
    <source>
        <dbReference type="ARBA" id="ARBA00049406"/>
    </source>
</evidence>
<gene>
    <name evidence="12" type="primary">CHA1_1</name>
    <name evidence="12" type="ORF">LTR09_005718</name>
</gene>
<dbReference type="GO" id="GO:0009097">
    <property type="term" value="P:isoleucine biosynthetic process"/>
    <property type="evidence" value="ECO:0007669"/>
    <property type="project" value="TreeGrafter"/>
</dbReference>
<reference evidence="12" key="1">
    <citation type="submission" date="2023-04" db="EMBL/GenBank/DDBJ databases">
        <title>Black Yeasts Isolated from many extreme environments.</title>
        <authorList>
            <person name="Coleine C."/>
            <person name="Stajich J.E."/>
            <person name="Selbmann L."/>
        </authorList>
    </citation>
    <scope>NUCLEOTIDE SEQUENCE</scope>
    <source>
        <strain evidence="12">CCFEE 5312</strain>
    </source>
</reference>
<name>A0AAJ0DFJ3_9PEZI</name>
<evidence type="ECO:0000256" key="4">
    <source>
        <dbReference type="ARBA" id="ARBA00010869"/>
    </source>
</evidence>
<keyword evidence="13" id="KW-1185">Reference proteome</keyword>
<dbReference type="GO" id="GO:0003941">
    <property type="term" value="F:L-serine ammonia-lyase activity"/>
    <property type="evidence" value="ECO:0007669"/>
    <property type="project" value="UniProtKB-EC"/>
</dbReference>
<comment type="caution">
    <text evidence="12">The sequence shown here is derived from an EMBL/GenBank/DDBJ whole genome shotgun (WGS) entry which is preliminary data.</text>
</comment>
<dbReference type="GO" id="GO:0006094">
    <property type="term" value="P:gluconeogenesis"/>
    <property type="evidence" value="ECO:0007669"/>
    <property type="project" value="UniProtKB-KW"/>
</dbReference>
<dbReference type="InterPro" id="IPR000634">
    <property type="entry name" value="Ser/Thr_deHydtase_PyrdxlP-BS"/>
</dbReference>
<dbReference type="FunFam" id="3.40.50.1100:FF:000040">
    <property type="entry name" value="L-serine dehydratase, putative"/>
    <property type="match status" value="1"/>
</dbReference>